<dbReference type="Proteomes" id="UP000050898">
    <property type="component" value="Unassembled WGS sequence"/>
</dbReference>
<dbReference type="SUPFAM" id="SSF50104">
    <property type="entry name" value="Translation proteins SH3-like domain"/>
    <property type="match status" value="1"/>
</dbReference>
<proteinExistence type="predicted"/>
<dbReference type="RefSeq" id="WP_029327444.1">
    <property type="nucleotide sequence ID" value="NZ_AYYH01000027.1"/>
</dbReference>
<evidence type="ECO:0008006" key="3">
    <source>
        <dbReference type="Google" id="ProtNLM"/>
    </source>
</evidence>
<organism evidence="1 2">
    <name type="scientific">Liquorilactobacillus mali KCTC 3596 = DSM 20444</name>
    <dbReference type="NCBI Taxonomy" id="1046596"/>
    <lineage>
        <taxon>Bacteria</taxon>
        <taxon>Bacillati</taxon>
        <taxon>Bacillota</taxon>
        <taxon>Bacilli</taxon>
        <taxon>Lactobacillales</taxon>
        <taxon>Lactobacillaceae</taxon>
        <taxon>Liquorilactobacillus</taxon>
    </lineage>
</organism>
<sequence>MNLEVGDKVLILEGVFNGDQGIISDKITGDNKVMAVTVKVSAGTFVSLSVDEVEKLVEV</sequence>
<comment type="caution">
    <text evidence="1">The sequence shown here is derived from an EMBL/GenBank/DDBJ whole genome shotgun (WGS) entry which is preliminary data.</text>
</comment>
<evidence type="ECO:0000313" key="2">
    <source>
        <dbReference type="Proteomes" id="UP000050898"/>
    </source>
</evidence>
<protein>
    <recommendedName>
        <fullName evidence="3">KOW domain-containing protein</fullName>
    </recommendedName>
</protein>
<accession>A0A0R2EAK8</accession>
<evidence type="ECO:0000313" key="1">
    <source>
        <dbReference type="EMBL" id="KRN09388.1"/>
    </source>
</evidence>
<dbReference type="InterPro" id="IPR014722">
    <property type="entry name" value="Rib_uL2_dom2"/>
</dbReference>
<dbReference type="EMBL" id="AYYH01000027">
    <property type="protein sequence ID" value="KRN09388.1"/>
    <property type="molecule type" value="Genomic_DNA"/>
</dbReference>
<dbReference type="PATRIC" id="fig|1046596.6.peg.1192"/>
<name>A0A0R2EAK8_9LACO</name>
<dbReference type="Gene3D" id="2.30.30.30">
    <property type="match status" value="1"/>
</dbReference>
<reference evidence="1 2" key="1">
    <citation type="journal article" date="2015" name="Genome Announc.">
        <title>Expanding the biotechnology potential of lactobacilli through comparative genomics of 213 strains and associated genera.</title>
        <authorList>
            <person name="Sun Z."/>
            <person name="Harris H.M."/>
            <person name="McCann A."/>
            <person name="Guo C."/>
            <person name="Argimon S."/>
            <person name="Zhang W."/>
            <person name="Yang X."/>
            <person name="Jeffery I.B."/>
            <person name="Cooney J.C."/>
            <person name="Kagawa T.F."/>
            <person name="Liu W."/>
            <person name="Song Y."/>
            <person name="Salvetti E."/>
            <person name="Wrobel A."/>
            <person name="Rasinkangas P."/>
            <person name="Parkhill J."/>
            <person name="Rea M.C."/>
            <person name="O'Sullivan O."/>
            <person name="Ritari J."/>
            <person name="Douillard F.P."/>
            <person name="Paul Ross R."/>
            <person name="Yang R."/>
            <person name="Briner A.E."/>
            <person name="Felis G.E."/>
            <person name="de Vos W.M."/>
            <person name="Barrangou R."/>
            <person name="Klaenhammer T.R."/>
            <person name="Caufield P.W."/>
            <person name="Cui Y."/>
            <person name="Zhang H."/>
            <person name="O'Toole P.W."/>
        </authorList>
    </citation>
    <scope>NUCLEOTIDE SEQUENCE [LARGE SCALE GENOMIC DNA]</scope>
    <source>
        <strain evidence="1 2">DSM 20444</strain>
    </source>
</reference>
<dbReference type="InterPro" id="IPR008991">
    <property type="entry name" value="Translation_prot_SH3-like_sf"/>
</dbReference>
<keyword evidence="2" id="KW-1185">Reference proteome</keyword>
<dbReference type="AlphaFoldDB" id="A0A0R2EAK8"/>
<gene>
    <name evidence="1" type="ORF">FD00_GL001111</name>
</gene>